<feature type="transmembrane region" description="Helical" evidence="1">
    <location>
        <begin position="152"/>
        <end position="174"/>
    </location>
</feature>
<comment type="caution">
    <text evidence="2">The sequence shown here is derived from an EMBL/GenBank/DDBJ whole genome shotgun (WGS) entry which is preliminary data.</text>
</comment>
<organism evidence="2 3">
    <name type="scientific">Nocardiopsis alborubida</name>
    <dbReference type="NCBI Taxonomy" id="146802"/>
    <lineage>
        <taxon>Bacteria</taxon>
        <taxon>Bacillati</taxon>
        <taxon>Actinomycetota</taxon>
        <taxon>Actinomycetes</taxon>
        <taxon>Streptosporangiales</taxon>
        <taxon>Nocardiopsidaceae</taxon>
        <taxon>Nocardiopsis</taxon>
    </lineage>
</organism>
<dbReference type="Proteomes" id="UP000553209">
    <property type="component" value="Unassembled WGS sequence"/>
</dbReference>
<dbReference type="NCBIfam" id="NF038403">
    <property type="entry name" value="perm_prefix_1"/>
    <property type="match status" value="1"/>
</dbReference>
<evidence type="ECO:0000256" key="1">
    <source>
        <dbReference type="SAM" id="Phobius"/>
    </source>
</evidence>
<feature type="transmembrane region" description="Helical" evidence="1">
    <location>
        <begin position="122"/>
        <end position="140"/>
    </location>
</feature>
<dbReference type="InterPro" id="IPR047928">
    <property type="entry name" value="Perm_prefix_1"/>
</dbReference>
<keyword evidence="1" id="KW-0812">Transmembrane</keyword>
<feature type="transmembrane region" description="Helical" evidence="1">
    <location>
        <begin position="285"/>
        <end position="305"/>
    </location>
</feature>
<reference evidence="2 3" key="1">
    <citation type="submission" date="2020-04" db="EMBL/GenBank/DDBJ databases">
        <title>MicrobeNet Type strains.</title>
        <authorList>
            <person name="Nicholson A.C."/>
        </authorList>
    </citation>
    <scope>NUCLEOTIDE SEQUENCE [LARGE SCALE GENOMIC DNA]</scope>
    <source>
        <strain evidence="2 3">ATCC 23612</strain>
    </source>
</reference>
<dbReference type="RefSeq" id="WP_061081859.1">
    <property type="nucleotide sequence ID" value="NZ_JAAXPG010000028.1"/>
</dbReference>
<evidence type="ECO:0000313" key="2">
    <source>
        <dbReference type="EMBL" id="NKZ00859.1"/>
    </source>
</evidence>
<keyword evidence="1" id="KW-1133">Transmembrane helix</keyword>
<keyword evidence="3" id="KW-1185">Reference proteome</keyword>
<feature type="transmembrane region" description="Helical" evidence="1">
    <location>
        <begin position="246"/>
        <end position="264"/>
    </location>
</feature>
<name>A0A7X6MJD9_9ACTN</name>
<accession>A0A7X6MJD9</accession>
<dbReference type="AlphaFoldDB" id="A0A7X6MJD9"/>
<gene>
    <name evidence="2" type="ORF">HGB44_24770</name>
</gene>
<protein>
    <submittedName>
        <fullName evidence="2">Uncharacterized protein</fullName>
    </submittedName>
</protein>
<sequence>MNVVTSYLDTMFSAYPQTPRLLEAKAELQGMMEDAYTTLVAEGHTENEAVGRVIRDFGSLEEIAPVLGITSDIAPAPAAASASAAADAGTAPAPPRYPPVTLSEAQDYADAQRRTRFHASTAVMLFVLSPAALIAFPVAAESGVLALGNATGMFIGILALLVLVAVGVMLLVTASRETAPHRRITEDHFSVNPEVTRWAEALAGRNNRGRTRALRVAIALWILAPLPLIAVALFTDSSPQGDAWTVIGIVVVLAIVAAGLGILLPQTWAHAVAGQLTRGSGGERSVVGVIAVFYWPLLAAIYLAWSLIGNAWDDSWVVWPIGAVLFAGIAAGSHAIASYRRAR</sequence>
<proteinExistence type="predicted"/>
<dbReference type="EMBL" id="JAAXPG010000028">
    <property type="protein sequence ID" value="NKZ00859.1"/>
    <property type="molecule type" value="Genomic_DNA"/>
</dbReference>
<keyword evidence="1" id="KW-0472">Membrane</keyword>
<feature type="transmembrane region" description="Helical" evidence="1">
    <location>
        <begin position="213"/>
        <end position="234"/>
    </location>
</feature>
<feature type="transmembrane region" description="Helical" evidence="1">
    <location>
        <begin position="317"/>
        <end position="337"/>
    </location>
</feature>
<evidence type="ECO:0000313" key="3">
    <source>
        <dbReference type="Proteomes" id="UP000553209"/>
    </source>
</evidence>